<dbReference type="Pfam" id="PF00128">
    <property type="entry name" value="Alpha-amylase"/>
    <property type="match status" value="1"/>
</dbReference>
<dbReference type="InterPro" id="IPR006047">
    <property type="entry name" value="GH13_cat_dom"/>
</dbReference>
<dbReference type="InterPro" id="IPR013780">
    <property type="entry name" value="Glyco_hydro_b"/>
</dbReference>
<dbReference type="SUPFAM" id="SSF51445">
    <property type="entry name" value="(Trans)glycosidases"/>
    <property type="match status" value="1"/>
</dbReference>
<feature type="domain" description="Glycosyl hydrolase family 13 catalytic" evidence="4">
    <location>
        <begin position="154"/>
        <end position="543"/>
    </location>
</feature>
<dbReference type="OrthoDB" id="18347at2157"/>
<evidence type="ECO:0000256" key="3">
    <source>
        <dbReference type="SAM" id="Phobius"/>
    </source>
</evidence>
<organism evidence="5 6">
    <name type="scientific">Desulfurococcus amylolyticus DSM 16532</name>
    <dbReference type="NCBI Taxonomy" id="768672"/>
    <lineage>
        <taxon>Archaea</taxon>
        <taxon>Thermoproteota</taxon>
        <taxon>Thermoprotei</taxon>
        <taxon>Desulfurococcales</taxon>
        <taxon>Desulfurococcaceae</taxon>
        <taxon>Desulfurococcus</taxon>
    </lineage>
</organism>
<evidence type="ECO:0000259" key="4">
    <source>
        <dbReference type="SMART" id="SM00642"/>
    </source>
</evidence>
<keyword evidence="1" id="KW-0378">Hydrolase</keyword>
<dbReference type="Gene3D" id="3.90.400.10">
    <property type="entry name" value="Oligo-1,6-glucosidase, Domain 2"/>
    <property type="match status" value="1"/>
</dbReference>
<reference evidence="5 6" key="1">
    <citation type="journal article" date="2012" name="J. Bacteriol.">
        <title>Complete Genome Sequence of Desulfurococcus fermentans, a Hyperthermophilic Cellulolytic Crenarchaeon Isolated from a Freshwater Hot Spring in Kamchatka, Russia.</title>
        <authorList>
            <person name="Susanti D."/>
            <person name="Johnson E.F."/>
            <person name="Rodriguez J.R."/>
            <person name="Anderson I."/>
            <person name="Perevalova A.A."/>
            <person name="Kyrpides N."/>
            <person name="Lucas S."/>
            <person name="Han J."/>
            <person name="Lapidus A."/>
            <person name="Cheng J.F."/>
            <person name="Goodwin L."/>
            <person name="Pitluck S."/>
            <person name="Mavrommatis K."/>
            <person name="Peters L."/>
            <person name="Land M.L."/>
            <person name="Hauser L."/>
            <person name="Gopalan V."/>
            <person name="Chan P.P."/>
            <person name="Lowe T.M."/>
            <person name="Atomi H."/>
            <person name="Bonch-Osmolovskaya E.A."/>
            <person name="Woyke T."/>
            <person name="Mukhopadhyay B."/>
        </authorList>
    </citation>
    <scope>NUCLEOTIDE SEQUENCE [LARGE SCALE GENOMIC DNA]</scope>
    <source>
        <strain evidence="5 6">DSM 16532</strain>
    </source>
</reference>
<dbReference type="GO" id="GO:0016798">
    <property type="term" value="F:hydrolase activity, acting on glycosyl bonds"/>
    <property type="evidence" value="ECO:0007669"/>
    <property type="project" value="UniProtKB-KW"/>
</dbReference>
<dbReference type="CDD" id="cd11338">
    <property type="entry name" value="AmyAc_CMD"/>
    <property type="match status" value="1"/>
</dbReference>
<gene>
    <name evidence="5" type="ORF">Desfe_0644</name>
</gene>
<evidence type="ECO:0000256" key="1">
    <source>
        <dbReference type="ARBA" id="ARBA00022801"/>
    </source>
</evidence>
<dbReference type="Gene3D" id="3.20.20.80">
    <property type="entry name" value="Glycosidases"/>
    <property type="match status" value="1"/>
</dbReference>
<dbReference type="KEGG" id="dfd:Desfe_0644"/>
<dbReference type="HOGENOM" id="CLU_006462_6_4_2"/>
<keyword evidence="6" id="KW-1185">Reference proteome</keyword>
<dbReference type="PANTHER" id="PTHR10357:SF210">
    <property type="entry name" value="MALTODEXTRIN GLUCOSIDASE"/>
    <property type="match status" value="1"/>
</dbReference>
<keyword evidence="3" id="KW-1133">Transmembrane helix</keyword>
<dbReference type="PANTHER" id="PTHR10357">
    <property type="entry name" value="ALPHA-AMYLASE FAMILY MEMBER"/>
    <property type="match status" value="1"/>
</dbReference>
<keyword evidence="3" id="KW-0812">Transmembrane</keyword>
<evidence type="ECO:0000256" key="2">
    <source>
        <dbReference type="ARBA" id="ARBA00023295"/>
    </source>
</evidence>
<dbReference type="InterPro" id="IPR045857">
    <property type="entry name" value="O16G_dom_2"/>
</dbReference>
<dbReference type="AlphaFoldDB" id="I3XRH1"/>
<proteinExistence type="predicted"/>
<accession>I3XRH1</accession>
<dbReference type="EMBL" id="CP003321">
    <property type="protein sequence ID" value="AFL66545.1"/>
    <property type="molecule type" value="Genomic_DNA"/>
</dbReference>
<dbReference type="eggNOG" id="arCOG02948">
    <property type="taxonomic scope" value="Archaea"/>
</dbReference>
<sequence length="699" mass="79167">MERVLAVVLFILFVLTPVLFIVESGSETLEIYAGKGPGLVVHDPIDPAYLSIADGYLIPRIKILKALDVASGVLIANGVEYPLKLQLETSSWRIYYATVPLDRSVNGLNYYFRLTLSNETLVYVYNTDTSRFYYFNGSMPFKQVEWIRDRVGYQIFPDRFYNGNPGNDLKANLTDELWINEVSKGTPVFTRWNGPVTPLHCCHQYFGGDLKGITEKLDYLKELGVGLIYLNPIFTSGSVHGYDVYDYYTVDPKFGTLDDLMMLLNEAHKRGIRVIFDFVPDHVGLGFWAFQDVYRNGPSSRYWSWFIIYKWPFKPGDSNAYKCWWGIGSLPQLNVLNKEVRQYLINVALYWLSIGFDGLRIDAPLDVIDSENFFRELREAVKSRYPDAYIVGEIWDYRPEWLRGEAFDSLMNYYLGRNILLSYARGALNGYIASARLSEYYAGIGVNVAGMGFNIIGSHDTSRILTDLGGGGLRDTTSNESIKRLKLLSTLQYTQPGMPVVFQGDERGVTGRQSNYDEQRYPIQWDRLNQEVFEHYKKLGELKNTIPALSTSIIHVLNTEGSILAYTRGYNDEVLVVANNALEPIAYKLPKGNWSILYVSSGENVEVDNGSITVPPLTAIILVEEQSSTTSNVTQHTFTQTTNTTIQTTTPSNNTGLTQPGEELWKTLFPVFTAVTVLVFITVVTVLIKHVKIRVNKNI</sequence>
<dbReference type="RefSeq" id="WP_014767446.1">
    <property type="nucleotide sequence ID" value="NC_018001.1"/>
</dbReference>
<keyword evidence="3" id="KW-0472">Membrane</keyword>
<dbReference type="Gene3D" id="2.60.40.1180">
    <property type="entry name" value="Golgi alpha-mannosidase II"/>
    <property type="match status" value="1"/>
</dbReference>
<evidence type="ECO:0000313" key="5">
    <source>
        <dbReference type="EMBL" id="AFL66545.1"/>
    </source>
</evidence>
<dbReference type="SUPFAM" id="SSF51011">
    <property type="entry name" value="Glycosyl hydrolase domain"/>
    <property type="match status" value="1"/>
</dbReference>
<dbReference type="InterPro" id="IPR017853">
    <property type="entry name" value="GH"/>
</dbReference>
<dbReference type="GO" id="GO:0005975">
    <property type="term" value="P:carbohydrate metabolic process"/>
    <property type="evidence" value="ECO:0007669"/>
    <property type="project" value="InterPro"/>
</dbReference>
<feature type="transmembrane region" description="Helical" evidence="3">
    <location>
        <begin position="668"/>
        <end position="688"/>
    </location>
</feature>
<dbReference type="SMART" id="SM00642">
    <property type="entry name" value="Aamy"/>
    <property type="match status" value="1"/>
</dbReference>
<keyword evidence="2" id="KW-0326">Glycosidase</keyword>
<dbReference type="GeneID" id="13061017"/>
<protein>
    <submittedName>
        <fullName evidence="5">Alpha amylase catalytic region</fullName>
    </submittedName>
</protein>
<name>I3XRH1_DESAM</name>
<dbReference type="Proteomes" id="UP000006175">
    <property type="component" value="Chromosome"/>
</dbReference>
<evidence type="ECO:0000313" key="6">
    <source>
        <dbReference type="Proteomes" id="UP000006175"/>
    </source>
</evidence>